<name>A0A0G4HN42_9ALVE</name>
<accession>A0A0G4HN42</accession>
<protein>
    <recommendedName>
        <fullName evidence="2">ATP-grasp domain-containing protein</fullName>
    </recommendedName>
</protein>
<feature type="region of interest" description="Disordered" evidence="1">
    <location>
        <begin position="52"/>
        <end position="73"/>
    </location>
</feature>
<gene>
    <name evidence="3" type="ORF">Cvel_1185</name>
</gene>
<reference evidence="3" key="1">
    <citation type="submission" date="2014-11" db="EMBL/GenBank/DDBJ databases">
        <authorList>
            <person name="Otto D Thomas"/>
            <person name="Naeem Raeece"/>
        </authorList>
    </citation>
    <scope>NUCLEOTIDE SEQUENCE</scope>
</reference>
<feature type="domain" description="ATP-grasp" evidence="2">
    <location>
        <begin position="239"/>
        <end position="408"/>
    </location>
</feature>
<organism evidence="3">
    <name type="scientific">Chromera velia CCMP2878</name>
    <dbReference type="NCBI Taxonomy" id="1169474"/>
    <lineage>
        <taxon>Eukaryota</taxon>
        <taxon>Sar</taxon>
        <taxon>Alveolata</taxon>
        <taxon>Colpodellida</taxon>
        <taxon>Chromeraceae</taxon>
        <taxon>Chromera</taxon>
    </lineage>
</organism>
<feature type="region of interest" description="Disordered" evidence="1">
    <location>
        <begin position="433"/>
        <end position="460"/>
    </location>
</feature>
<feature type="compositionally biased region" description="Basic and acidic residues" evidence="1">
    <location>
        <begin position="52"/>
        <end position="69"/>
    </location>
</feature>
<dbReference type="VEuPathDB" id="CryptoDB:Cvel_1185"/>
<dbReference type="Pfam" id="PF14243">
    <property type="entry name" value="R2K_3"/>
    <property type="match status" value="1"/>
</dbReference>
<dbReference type="AlphaFoldDB" id="A0A0G4HN42"/>
<sequence>MIQAQREAEVQEIPSEQPLFVALLPGSSEFDEEALHAAASFPRVLRYDLPSTHDDESPKGKLWEEHSEGVTETGNTRNEILQRGGMSSTVQVLAVHRGYLISAREYRLLYDWLLNTHRIRLLAPPDAYEWCSYYPLQHALVKDFAPRAFWVPLPVPDGSGEREPDCVSTGIQEGDSGHSASSRTAAENLSEELVVRLCLLTCERIVRERGPGQYQPESQRRRSGVSVSESSFPLWRFVVLKDYVKSEKSTDSDVSRFLRAPSDSAQELAGRAAELALRRARKGCLFRGIVFKEGVPLQEYPASCREKGGTTRGGMAEYRPVLNEWRLWFASPKFSVCTLGGQKEKESPDSVPLEAEVLCAVPNSLQDPSQVDGVPSDVQLFCQRVAAATGNPYVTVDVAETLDEIVEASGEGGEIHSKCVDPARARDLVRDESAEVGGLETDSLRVTEGAESPQQQPEAVSRASCRWIVLEVGDGGASGPAPGQDMKAHWVQLYHVFGKHRNEENKD</sequence>
<evidence type="ECO:0000259" key="2">
    <source>
        <dbReference type="Pfam" id="PF14243"/>
    </source>
</evidence>
<evidence type="ECO:0000256" key="1">
    <source>
        <dbReference type="SAM" id="MobiDB-lite"/>
    </source>
</evidence>
<proteinExistence type="predicted"/>
<evidence type="ECO:0000313" key="3">
    <source>
        <dbReference type="EMBL" id="CEM45617.1"/>
    </source>
</evidence>
<dbReference type="EMBL" id="CDMZ01003229">
    <property type="protein sequence ID" value="CEM45617.1"/>
    <property type="molecule type" value="Genomic_DNA"/>
</dbReference>
<dbReference type="InterPro" id="IPR025643">
    <property type="entry name" value="R2K_3"/>
</dbReference>
<feature type="region of interest" description="Disordered" evidence="1">
    <location>
        <begin position="159"/>
        <end position="183"/>
    </location>
</feature>